<evidence type="ECO:0000313" key="1">
    <source>
        <dbReference type="EMBL" id="MFC6088233.1"/>
    </source>
</evidence>
<keyword evidence="1" id="KW-0238">DNA-binding</keyword>
<comment type="caution">
    <text evidence="1">The sequence shown here is derived from an EMBL/GenBank/DDBJ whole genome shotgun (WGS) entry which is preliminary data.</text>
</comment>
<protein>
    <submittedName>
        <fullName evidence="1">DNA-binding protein</fullName>
    </submittedName>
</protein>
<sequence length="75" mass="8392">MTRQNKDTWRPTLAEVRRWPATVNVAKAASAFGISRSHAYELITTGDFPAKVIKLRSTYRVITESIVRALSDEAA</sequence>
<proteinExistence type="predicted"/>
<accession>A0ABW1NZE6</accession>
<dbReference type="Proteomes" id="UP001596220">
    <property type="component" value="Unassembled WGS sequence"/>
</dbReference>
<keyword evidence="2" id="KW-1185">Reference proteome</keyword>
<dbReference type="EMBL" id="JBHSQO010000002">
    <property type="protein sequence ID" value="MFC6088233.1"/>
    <property type="molecule type" value="Genomic_DNA"/>
</dbReference>
<evidence type="ECO:0000313" key="2">
    <source>
        <dbReference type="Proteomes" id="UP001596220"/>
    </source>
</evidence>
<gene>
    <name evidence="1" type="ORF">ACFP3R_03030</name>
</gene>
<reference evidence="2" key="1">
    <citation type="journal article" date="2019" name="Int. J. Syst. Evol. Microbiol.">
        <title>The Global Catalogue of Microorganisms (GCM) 10K type strain sequencing project: providing services to taxonomists for standard genome sequencing and annotation.</title>
        <authorList>
            <consortium name="The Broad Institute Genomics Platform"/>
            <consortium name="The Broad Institute Genome Sequencing Center for Infectious Disease"/>
            <person name="Wu L."/>
            <person name="Ma J."/>
        </authorList>
    </citation>
    <scope>NUCLEOTIDE SEQUENCE [LARGE SCALE GENOMIC DNA]</scope>
    <source>
        <strain evidence="2">CGMCC 4.7246</strain>
    </source>
</reference>
<organism evidence="1 2">
    <name type="scientific">Saccharothrix lopnurensis</name>
    <dbReference type="NCBI Taxonomy" id="1670621"/>
    <lineage>
        <taxon>Bacteria</taxon>
        <taxon>Bacillati</taxon>
        <taxon>Actinomycetota</taxon>
        <taxon>Actinomycetes</taxon>
        <taxon>Pseudonocardiales</taxon>
        <taxon>Pseudonocardiaceae</taxon>
        <taxon>Saccharothrix</taxon>
    </lineage>
</organism>
<dbReference type="RefSeq" id="WP_380632476.1">
    <property type="nucleotide sequence ID" value="NZ_JBHSQO010000002.1"/>
</dbReference>
<dbReference type="GO" id="GO:0003677">
    <property type="term" value="F:DNA binding"/>
    <property type="evidence" value="ECO:0007669"/>
    <property type="project" value="UniProtKB-KW"/>
</dbReference>
<name>A0ABW1NZE6_9PSEU</name>